<dbReference type="Proteomes" id="UP000480178">
    <property type="component" value="Chromosome"/>
</dbReference>
<dbReference type="SUPFAM" id="SSF53448">
    <property type="entry name" value="Nucleotide-diphospho-sugar transferases"/>
    <property type="match status" value="1"/>
</dbReference>
<dbReference type="KEGG" id="rhoz:GXP67_24585"/>
<organism evidence="2 3">
    <name type="scientific">Rhodocytophaga rosea</name>
    <dbReference type="NCBI Taxonomy" id="2704465"/>
    <lineage>
        <taxon>Bacteria</taxon>
        <taxon>Pseudomonadati</taxon>
        <taxon>Bacteroidota</taxon>
        <taxon>Cytophagia</taxon>
        <taxon>Cytophagales</taxon>
        <taxon>Rhodocytophagaceae</taxon>
        <taxon>Rhodocytophaga</taxon>
    </lineage>
</organism>
<dbReference type="CDD" id="cd00761">
    <property type="entry name" value="Glyco_tranf_GTA_type"/>
    <property type="match status" value="1"/>
</dbReference>
<gene>
    <name evidence="2" type="ORF">GXP67_24585</name>
</gene>
<dbReference type="GO" id="GO:0016740">
    <property type="term" value="F:transferase activity"/>
    <property type="evidence" value="ECO:0007669"/>
    <property type="project" value="UniProtKB-KW"/>
</dbReference>
<dbReference type="PANTHER" id="PTHR43685:SF2">
    <property type="entry name" value="GLYCOSYLTRANSFERASE 2-LIKE DOMAIN-CONTAINING PROTEIN"/>
    <property type="match status" value="1"/>
</dbReference>
<dbReference type="RefSeq" id="WP_162445584.1">
    <property type="nucleotide sequence ID" value="NZ_CP048222.1"/>
</dbReference>
<dbReference type="AlphaFoldDB" id="A0A6C0GNT8"/>
<keyword evidence="3" id="KW-1185">Reference proteome</keyword>
<sequence length="313" mass="36443">MPKVTVIIPSYNHASYLDKRIRSVLDQTYQDFNLIIIDDYSRDNSRDIIALYAQQDKRIEVVFNEQNSGSTFYQWNKGVEMGKGEFIWIAESDDMADPVLLETLVGRLERYPTAGIAYCQSWIVDEQDTVLHSGINWVERSVRERWKTDFFNTGPEECSKYLILHNMIFNASAVVFRKAMYLKAGPADSSLKLTGDWLQWVKILLISDVVYVAQPLNYFRKHTQTTRHVSYMDLKELAEFYQVLQFIAVQVPIDPVSLKNSSLGSRWELAFQSPLTMRAFRNLLRVWKMGRNIDPLLTKRIIRFFIDKLSGRG</sequence>
<evidence type="ECO:0000313" key="3">
    <source>
        <dbReference type="Proteomes" id="UP000480178"/>
    </source>
</evidence>
<reference evidence="2 3" key="1">
    <citation type="submission" date="2020-01" db="EMBL/GenBank/DDBJ databases">
        <authorList>
            <person name="Kim M.K."/>
        </authorList>
    </citation>
    <scope>NUCLEOTIDE SEQUENCE [LARGE SCALE GENOMIC DNA]</scope>
    <source>
        <strain evidence="2 3">172606-1</strain>
    </source>
</reference>
<dbReference type="PANTHER" id="PTHR43685">
    <property type="entry name" value="GLYCOSYLTRANSFERASE"/>
    <property type="match status" value="1"/>
</dbReference>
<feature type="domain" description="Glycosyltransferase 2-like" evidence="1">
    <location>
        <begin position="5"/>
        <end position="132"/>
    </location>
</feature>
<dbReference type="Gene3D" id="3.90.550.10">
    <property type="entry name" value="Spore Coat Polysaccharide Biosynthesis Protein SpsA, Chain A"/>
    <property type="match status" value="1"/>
</dbReference>
<dbReference type="Pfam" id="PF00535">
    <property type="entry name" value="Glycos_transf_2"/>
    <property type="match status" value="1"/>
</dbReference>
<dbReference type="InterPro" id="IPR050834">
    <property type="entry name" value="Glycosyltransf_2"/>
</dbReference>
<dbReference type="InterPro" id="IPR029044">
    <property type="entry name" value="Nucleotide-diphossugar_trans"/>
</dbReference>
<accession>A0A6C0GNT8</accession>
<proteinExistence type="predicted"/>
<evidence type="ECO:0000313" key="2">
    <source>
        <dbReference type="EMBL" id="QHT69597.1"/>
    </source>
</evidence>
<keyword evidence="2" id="KW-0808">Transferase</keyword>
<dbReference type="InterPro" id="IPR001173">
    <property type="entry name" value="Glyco_trans_2-like"/>
</dbReference>
<name>A0A6C0GNT8_9BACT</name>
<protein>
    <submittedName>
        <fullName evidence="2">Glycosyltransferase family 2 protein</fullName>
    </submittedName>
</protein>
<dbReference type="EMBL" id="CP048222">
    <property type="protein sequence ID" value="QHT69597.1"/>
    <property type="molecule type" value="Genomic_DNA"/>
</dbReference>
<evidence type="ECO:0000259" key="1">
    <source>
        <dbReference type="Pfam" id="PF00535"/>
    </source>
</evidence>